<protein>
    <submittedName>
        <fullName evidence="1">Uncharacterized protein</fullName>
    </submittedName>
</protein>
<gene>
    <name evidence="1" type="ORF">F6H94_06860</name>
</gene>
<dbReference type="AlphaFoldDB" id="A0A5N1I7H9"/>
<dbReference type="EMBL" id="VYWW01000032">
    <property type="protein sequence ID" value="KAA9321229.1"/>
    <property type="molecule type" value="Genomic_DNA"/>
</dbReference>
<evidence type="ECO:0000313" key="1">
    <source>
        <dbReference type="EMBL" id="KAA9321229.1"/>
    </source>
</evidence>
<dbReference type="OrthoDB" id="9868177at2"/>
<reference evidence="1 2" key="1">
    <citation type="submission" date="2019-09" db="EMBL/GenBank/DDBJ databases">
        <title>Draft genome sequence assemblies of isolates from the urinary tract.</title>
        <authorList>
            <person name="Mores C.R."/>
            <person name="Putonti C."/>
            <person name="Wolfe A.J."/>
        </authorList>
    </citation>
    <scope>NUCLEOTIDE SEQUENCE [LARGE SCALE GENOMIC DNA]</scope>
    <source>
        <strain evidence="1 2">UMB246</strain>
    </source>
</reference>
<dbReference type="KEGG" id="lje:BUE77_04995"/>
<dbReference type="Proteomes" id="UP000327236">
    <property type="component" value="Unassembled WGS sequence"/>
</dbReference>
<evidence type="ECO:0000313" key="2">
    <source>
        <dbReference type="Proteomes" id="UP000327236"/>
    </source>
</evidence>
<dbReference type="GeneID" id="31743067"/>
<sequence length="182" mass="21990">MFTLYFMAIDLLEDNSTEWVYKITTDYQEGQITINKQTFDRKLTSFEKTSKCVQIKKETVEYEIYYRIAKLMKIKPGIKEYYWLHSSNFSLMPYVNFMSVKLLEDTDREWIYEIYTDCEEGMVIIDKETKIGDITSFELTSKQLNVKRETVEFWIYYCILDLMKTDPGIDEFYWINVKLDKD</sequence>
<dbReference type="RefSeq" id="WP_006587787.1">
    <property type="nucleotide sequence ID" value="NZ_CATOUV010000001.1"/>
</dbReference>
<organism evidence="1 2">
    <name type="scientific">Lactobacillus jensenii</name>
    <dbReference type="NCBI Taxonomy" id="109790"/>
    <lineage>
        <taxon>Bacteria</taxon>
        <taxon>Bacillati</taxon>
        <taxon>Bacillota</taxon>
        <taxon>Bacilli</taxon>
        <taxon>Lactobacillales</taxon>
        <taxon>Lactobacillaceae</taxon>
        <taxon>Lactobacillus</taxon>
    </lineage>
</organism>
<comment type="caution">
    <text evidence="1">The sequence shown here is derived from an EMBL/GenBank/DDBJ whole genome shotgun (WGS) entry which is preliminary data.</text>
</comment>
<proteinExistence type="predicted"/>
<name>A0A5N1I7H9_LACJE</name>
<accession>A0A5N1I7H9</accession>